<evidence type="ECO:0000256" key="4">
    <source>
        <dbReference type="ARBA" id="ARBA00022679"/>
    </source>
</evidence>
<dbReference type="InterPro" id="IPR000192">
    <property type="entry name" value="Aminotrans_V_dom"/>
</dbReference>
<comment type="cofactor">
    <cofactor evidence="1">
        <name>pyridoxal 5'-phosphate</name>
        <dbReference type="ChEBI" id="CHEBI:597326"/>
    </cofactor>
</comment>
<dbReference type="EMBL" id="JRYO01000096">
    <property type="protein sequence ID" value="KHE92726.1"/>
    <property type="molecule type" value="Genomic_DNA"/>
</dbReference>
<dbReference type="eggNOG" id="COG1104">
    <property type="taxonomic scope" value="Bacteria"/>
</dbReference>
<evidence type="ECO:0000313" key="12">
    <source>
        <dbReference type="EMBL" id="KHE92726.1"/>
    </source>
</evidence>
<name>A0A0B0EL14_9BACT</name>
<dbReference type="Gene3D" id="3.40.640.10">
    <property type="entry name" value="Type I PLP-dependent aspartate aminotransferase-like (Major domain)"/>
    <property type="match status" value="1"/>
</dbReference>
<keyword evidence="5" id="KW-0001">2Fe-2S</keyword>
<reference evidence="12 13" key="1">
    <citation type="submission" date="2014-10" db="EMBL/GenBank/DDBJ databases">
        <title>Draft genome of anammox bacterium scalindua brodae, obtained using differential coverage binning of sequence data from two enrichment reactors.</title>
        <authorList>
            <person name="Speth D.R."/>
            <person name="Russ L."/>
            <person name="Kartal B."/>
            <person name="Op den Camp H.J."/>
            <person name="Dutilh B.E."/>
            <person name="Jetten M.S."/>
        </authorList>
    </citation>
    <scope>NUCLEOTIDE SEQUENCE [LARGE SCALE GENOMIC DNA]</scope>
    <source>
        <strain evidence="12">RU1</strain>
    </source>
</reference>
<keyword evidence="6" id="KW-0479">Metal-binding</keyword>
<evidence type="ECO:0000256" key="7">
    <source>
        <dbReference type="ARBA" id="ARBA00022898"/>
    </source>
</evidence>
<comment type="similarity">
    <text evidence="2">Belongs to the class-V pyridoxal-phosphate-dependent aminotransferase family. NifS/IscS subfamily.</text>
</comment>
<evidence type="ECO:0000256" key="2">
    <source>
        <dbReference type="ARBA" id="ARBA00006490"/>
    </source>
</evidence>
<keyword evidence="12" id="KW-0456">Lyase</keyword>
<dbReference type="PATRIC" id="fig|237368.3.peg.1655"/>
<evidence type="ECO:0000256" key="9">
    <source>
        <dbReference type="ARBA" id="ARBA00023014"/>
    </source>
</evidence>
<protein>
    <recommendedName>
        <fullName evidence="3">cysteine desulfurase</fullName>
        <ecNumber evidence="3">2.8.1.7</ecNumber>
    </recommendedName>
</protein>
<dbReference type="NCBIfam" id="NF002806">
    <property type="entry name" value="PRK02948.1"/>
    <property type="match status" value="1"/>
</dbReference>
<dbReference type="InterPro" id="IPR016454">
    <property type="entry name" value="Cysteine_dSase"/>
</dbReference>
<evidence type="ECO:0000256" key="1">
    <source>
        <dbReference type="ARBA" id="ARBA00001933"/>
    </source>
</evidence>
<dbReference type="Gene3D" id="3.90.1150.10">
    <property type="entry name" value="Aspartate Aminotransferase, domain 1"/>
    <property type="match status" value="1"/>
</dbReference>
<dbReference type="SUPFAM" id="SSF53383">
    <property type="entry name" value="PLP-dependent transferases"/>
    <property type="match status" value="1"/>
</dbReference>
<dbReference type="Proteomes" id="UP000030652">
    <property type="component" value="Unassembled WGS sequence"/>
</dbReference>
<accession>A0A0B0EL14</accession>
<keyword evidence="9" id="KW-0411">Iron-sulfur</keyword>
<evidence type="ECO:0000256" key="6">
    <source>
        <dbReference type="ARBA" id="ARBA00022723"/>
    </source>
</evidence>
<dbReference type="InterPro" id="IPR015422">
    <property type="entry name" value="PyrdxlP-dep_Trfase_small"/>
</dbReference>
<dbReference type="GO" id="GO:0046872">
    <property type="term" value="F:metal ion binding"/>
    <property type="evidence" value="ECO:0007669"/>
    <property type="project" value="UniProtKB-KW"/>
</dbReference>
<dbReference type="PANTHER" id="PTHR11601">
    <property type="entry name" value="CYSTEINE DESULFURYLASE FAMILY MEMBER"/>
    <property type="match status" value="1"/>
</dbReference>
<evidence type="ECO:0000259" key="11">
    <source>
        <dbReference type="Pfam" id="PF00266"/>
    </source>
</evidence>
<dbReference type="PANTHER" id="PTHR11601:SF34">
    <property type="entry name" value="CYSTEINE DESULFURASE"/>
    <property type="match status" value="1"/>
</dbReference>
<comment type="catalytic activity">
    <reaction evidence="10">
        <text>(sulfur carrier)-H + L-cysteine = (sulfur carrier)-SH + L-alanine</text>
        <dbReference type="Rhea" id="RHEA:43892"/>
        <dbReference type="Rhea" id="RHEA-COMP:14737"/>
        <dbReference type="Rhea" id="RHEA-COMP:14739"/>
        <dbReference type="ChEBI" id="CHEBI:29917"/>
        <dbReference type="ChEBI" id="CHEBI:35235"/>
        <dbReference type="ChEBI" id="CHEBI:57972"/>
        <dbReference type="ChEBI" id="CHEBI:64428"/>
        <dbReference type="EC" id="2.8.1.7"/>
    </reaction>
</comment>
<organism evidence="12 13">
    <name type="scientific">Candidatus Scalindua brodae</name>
    <dbReference type="NCBI Taxonomy" id="237368"/>
    <lineage>
        <taxon>Bacteria</taxon>
        <taxon>Pseudomonadati</taxon>
        <taxon>Planctomycetota</taxon>
        <taxon>Candidatus Brocadiia</taxon>
        <taxon>Candidatus Brocadiales</taxon>
        <taxon>Candidatus Scalinduaceae</taxon>
        <taxon>Candidatus Scalindua</taxon>
    </lineage>
</organism>
<keyword evidence="4" id="KW-0808">Transferase</keyword>
<keyword evidence="7" id="KW-0663">Pyridoxal phosphate</keyword>
<evidence type="ECO:0000256" key="10">
    <source>
        <dbReference type="ARBA" id="ARBA00050776"/>
    </source>
</evidence>
<dbReference type="AlphaFoldDB" id="A0A0B0EL14"/>
<evidence type="ECO:0000313" key="13">
    <source>
        <dbReference type="Proteomes" id="UP000030652"/>
    </source>
</evidence>
<comment type="caution">
    <text evidence="12">The sequence shown here is derived from an EMBL/GenBank/DDBJ whole genome shotgun (WGS) entry which is preliminary data.</text>
</comment>
<keyword evidence="8" id="KW-0408">Iron</keyword>
<evidence type="ECO:0000256" key="3">
    <source>
        <dbReference type="ARBA" id="ARBA00012239"/>
    </source>
</evidence>
<dbReference type="GO" id="GO:0031071">
    <property type="term" value="F:cysteine desulfurase activity"/>
    <property type="evidence" value="ECO:0007669"/>
    <property type="project" value="UniProtKB-EC"/>
</dbReference>
<proteinExistence type="inferred from homology"/>
<dbReference type="EC" id="2.8.1.7" evidence="3"/>
<evidence type="ECO:0000256" key="5">
    <source>
        <dbReference type="ARBA" id="ARBA00022714"/>
    </source>
</evidence>
<gene>
    <name evidence="12" type="primary">nifS_2</name>
    <name evidence="12" type="ORF">SCABRO_01519</name>
</gene>
<dbReference type="PIRSF" id="PIRSF005572">
    <property type="entry name" value="NifS"/>
    <property type="match status" value="1"/>
</dbReference>
<dbReference type="GO" id="GO:0016829">
    <property type="term" value="F:lyase activity"/>
    <property type="evidence" value="ECO:0007669"/>
    <property type="project" value="UniProtKB-KW"/>
</dbReference>
<evidence type="ECO:0000256" key="8">
    <source>
        <dbReference type="ARBA" id="ARBA00023004"/>
    </source>
</evidence>
<dbReference type="InterPro" id="IPR015424">
    <property type="entry name" value="PyrdxlP-dep_Trfase"/>
</dbReference>
<feature type="domain" description="Aminotransferase class V" evidence="11">
    <location>
        <begin position="4"/>
        <end position="367"/>
    </location>
</feature>
<dbReference type="InterPro" id="IPR015421">
    <property type="entry name" value="PyrdxlP-dep_Trfase_major"/>
</dbReference>
<dbReference type="GO" id="GO:0051537">
    <property type="term" value="F:2 iron, 2 sulfur cluster binding"/>
    <property type="evidence" value="ECO:0007669"/>
    <property type="project" value="UniProtKB-KW"/>
</dbReference>
<dbReference type="Pfam" id="PF00266">
    <property type="entry name" value="Aminotran_5"/>
    <property type="match status" value="1"/>
</dbReference>
<sequence>MRKVYMDHMSTTPTDPRVVEEMLPFFTENFGNPSSHLHSYGLRAKKAVDEARAKVADLINAKPEEIIFTFTGSESNNLALRGLALANRDRGKHIIISEIEHYSILFTARELEKDGFRVSYIKVDKDGLIDPEDVAKAINKDTFLVSIMHANNEIGVIQPVDEIGKITREKGIIFHTDAIATAGVIPVDVTELGVDSLSLTSHTFYGPKGIAALYVKEGTEIVSIIKGGAQEGGLRPGTDNVPAIVGMGKAAELAKTEMTSRIEHLTPLRDKIIKALPDKIKYLHFTGHLTKRLPGHVSFWISFAEGESLVLFLNYNGIAIASGSACSSPDLQASHVLTAIGVPPDVCHGSITVSLGKDNTEEDVDYFLETLPKVIDRCWQMSPLYEDEMKKELA</sequence>
<dbReference type="FunFam" id="3.40.640.10:FF:000003">
    <property type="entry name" value="Cysteine desulfurase IscS"/>
    <property type="match status" value="1"/>
</dbReference>